<dbReference type="FunFam" id="1.25.40.10:FF:000224">
    <property type="entry name" value="DnaJ and TPR domain protein"/>
    <property type="match status" value="1"/>
</dbReference>
<feature type="signal peptide" evidence="8">
    <location>
        <begin position="1"/>
        <end position="28"/>
    </location>
</feature>
<feature type="repeat" description="TPR" evidence="6">
    <location>
        <begin position="37"/>
        <end position="70"/>
    </location>
</feature>
<dbReference type="CDD" id="cd06257">
    <property type="entry name" value="DnaJ"/>
    <property type="match status" value="1"/>
</dbReference>
<feature type="repeat" description="TPR" evidence="6">
    <location>
        <begin position="335"/>
        <end position="368"/>
    </location>
</feature>
<dbReference type="GO" id="GO:0051787">
    <property type="term" value="F:misfolded protein binding"/>
    <property type="evidence" value="ECO:0007669"/>
    <property type="project" value="TreeGrafter"/>
</dbReference>
<dbReference type="GO" id="GO:0051087">
    <property type="term" value="F:protein-folding chaperone binding"/>
    <property type="evidence" value="ECO:0007669"/>
    <property type="project" value="TreeGrafter"/>
</dbReference>
<evidence type="ECO:0000259" key="9">
    <source>
        <dbReference type="PROSITE" id="PS50076"/>
    </source>
</evidence>
<dbReference type="AlphaFoldDB" id="A0A6A4V8Y1"/>
<keyword evidence="11" id="KW-1185">Reference proteome</keyword>
<dbReference type="PROSITE" id="PS50005">
    <property type="entry name" value="TPR"/>
    <property type="match status" value="4"/>
</dbReference>
<dbReference type="Pfam" id="PF00226">
    <property type="entry name" value="DnaJ"/>
    <property type="match status" value="1"/>
</dbReference>
<dbReference type="InterPro" id="IPR011990">
    <property type="entry name" value="TPR-like_helical_dom_sf"/>
</dbReference>
<evidence type="ECO:0000256" key="4">
    <source>
        <dbReference type="ARBA" id="ARBA00022803"/>
    </source>
</evidence>
<dbReference type="EMBL" id="VIIS01001799">
    <property type="protein sequence ID" value="KAF0292727.1"/>
    <property type="molecule type" value="Genomic_DNA"/>
</dbReference>
<dbReference type="SUPFAM" id="SSF48452">
    <property type="entry name" value="TPR-like"/>
    <property type="match status" value="2"/>
</dbReference>
<comment type="caution">
    <text evidence="10">The sequence shown here is derived from an EMBL/GenBank/DDBJ whole genome shotgun (WGS) entry which is preliminary data.</text>
</comment>
<evidence type="ECO:0000256" key="5">
    <source>
        <dbReference type="ARBA" id="ARBA00022824"/>
    </source>
</evidence>
<evidence type="ECO:0000313" key="10">
    <source>
        <dbReference type="EMBL" id="KAF0292727.1"/>
    </source>
</evidence>
<keyword evidence="2 8" id="KW-0732">Signal</keyword>
<dbReference type="InterPro" id="IPR036869">
    <property type="entry name" value="J_dom_sf"/>
</dbReference>
<feature type="repeat" description="TPR" evidence="6">
    <location>
        <begin position="71"/>
        <end position="104"/>
    </location>
</feature>
<dbReference type="Gene3D" id="1.25.40.10">
    <property type="entry name" value="Tetratricopeptide repeat domain"/>
    <property type="match status" value="1"/>
</dbReference>
<name>A0A6A4V8Y1_AMPAM</name>
<dbReference type="InterPro" id="IPR001623">
    <property type="entry name" value="DnaJ_domain"/>
</dbReference>
<keyword evidence="4 6" id="KW-0802">TPR repeat</keyword>
<feature type="region of interest" description="Disordered" evidence="7">
    <location>
        <begin position="450"/>
        <end position="479"/>
    </location>
</feature>
<dbReference type="InterPro" id="IPR051727">
    <property type="entry name" value="DnaJ_C3_Co-chaperones"/>
</dbReference>
<dbReference type="SMART" id="SM00028">
    <property type="entry name" value="TPR"/>
    <property type="match status" value="6"/>
</dbReference>
<organism evidence="10 11">
    <name type="scientific">Amphibalanus amphitrite</name>
    <name type="common">Striped barnacle</name>
    <name type="synonym">Balanus amphitrite</name>
    <dbReference type="NCBI Taxonomy" id="1232801"/>
    <lineage>
        <taxon>Eukaryota</taxon>
        <taxon>Metazoa</taxon>
        <taxon>Ecdysozoa</taxon>
        <taxon>Arthropoda</taxon>
        <taxon>Crustacea</taxon>
        <taxon>Multicrustacea</taxon>
        <taxon>Cirripedia</taxon>
        <taxon>Thoracica</taxon>
        <taxon>Thoracicalcarea</taxon>
        <taxon>Balanomorpha</taxon>
        <taxon>Balanoidea</taxon>
        <taxon>Balanidae</taxon>
        <taxon>Amphibalaninae</taxon>
        <taxon>Amphibalanus</taxon>
    </lineage>
</organism>
<feature type="chain" id="PRO_5025392227" evidence="8">
    <location>
        <begin position="29"/>
        <end position="498"/>
    </location>
</feature>
<evidence type="ECO:0000256" key="2">
    <source>
        <dbReference type="ARBA" id="ARBA00022729"/>
    </source>
</evidence>
<sequence>MTDLAHLQGYLASIWLFFLAAEIHINDATSSLSSADVDQHLEMGLRLLSQGQLQDALTHFHAAIDADPQNYLSYYRRATVYLALGKAKQALPDLQQVLKMKPDFLAARLQRGNVHLKLGNLDEAHIDFEDVLRRDPSNAEALQAYSTIDQVRADVREAQQALHYGDHHTHIALLSRVLEVCSWSAPLRQLRADSYVAVGDLIAALSDLRTTTKLVTDNRAGHLQIAKLHYRLGEAHESLSEVRECLKLDQDDKQCHEHYKKVKKVVKALDNSQEHLDREDFASCSRSASKVLDAEPTEPAVRYRGLERMCTCQVREGASEAVSTCTRAIELDREPRIYCERAEAYLNDDLFDEAIRDFQQALEMDEGYQRAKEGLGKAQKKQKLKKKRDYYKILGVKKTASKKEINKAYRKLAQQWHPDNFATGDEKDKKKAEAMFIDIAAAKEVLSDPDKRRKFDAGEDPLDPESEAGRGFNPFEQGFHGFHGGHGGGPFHFKFHFN</sequence>
<dbReference type="SUPFAM" id="SSF46565">
    <property type="entry name" value="Chaperone J-domain"/>
    <property type="match status" value="1"/>
</dbReference>
<protein>
    <submittedName>
        <fullName evidence="10">DnaJ subfamily C member 3</fullName>
    </submittedName>
</protein>
<keyword evidence="3" id="KW-0677">Repeat</keyword>
<evidence type="ECO:0000313" key="11">
    <source>
        <dbReference type="Proteomes" id="UP000440578"/>
    </source>
</evidence>
<keyword evidence="5" id="KW-0256">Endoplasmic reticulum</keyword>
<evidence type="ECO:0000256" key="7">
    <source>
        <dbReference type="SAM" id="MobiDB-lite"/>
    </source>
</evidence>
<feature type="domain" description="J" evidence="9">
    <location>
        <begin position="389"/>
        <end position="459"/>
    </location>
</feature>
<gene>
    <name evidence="10" type="primary">DNAJC3</name>
    <name evidence="10" type="ORF">FJT64_009344</name>
</gene>
<dbReference type="OrthoDB" id="1726119at2759"/>
<dbReference type="GO" id="GO:0034975">
    <property type="term" value="P:protein folding in endoplasmic reticulum"/>
    <property type="evidence" value="ECO:0007669"/>
    <property type="project" value="TreeGrafter"/>
</dbReference>
<dbReference type="SMART" id="SM00271">
    <property type="entry name" value="DnaJ"/>
    <property type="match status" value="1"/>
</dbReference>
<evidence type="ECO:0000256" key="6">
    <source>
        <dbReference type="PROSITE-ProRule" id="PRU00339"/>
    </source>
</evidence>
<reference evidence="10 11" key="1">
    <citation type="submission" date="2019-07" db="EMBL/GenBank/DDBJ databases">
        <title>Draft genome assembly of a fouling barnacle, Amphibalanus amphitrite (Darwin, 1854): The first reference genome for Thecostraca.</title>
        <authorList>
            <person name="Kim W."/>
        </authorList>
    </citation>
    <scope>NUCLEOTIDE SEQUENCE [LARGE SCALE GENOMIC DNA]</scope>
    <source>
        <strain evidence="10">SNU_AA5</strain>
        <tissue evidence="10">Soma without cirri and trophi</tissue>
    </source>
</reference>
<evidence type="ECO:0000256" key="8">
    <source>
        <dbReference type="SAM" id="SignalP"/>
    </source>
</evidence>
<dbReference type="PANTHER" id="PTHR44140">
    <property type="entry name" value="LD25575P"/>
    <property type="match status" value="1"/>
</dbReference>
<dbReference type="Pfam" id="PF13432">
    <property type="entry name" value="TPR_16"/>
    <property type="match status" value="1"/>
</dbReference>
<evidence type="ECO:0000256" key="3">
    <source>
        <dbReference type="ARBA" id="ARBA00022737"/>
    </source>
</evidence>
<dbReference type="PROSITE" id="PS50076">
    <property type="entry name" value="DNAJ_2"/>
    <property type="match status" value="1"/>
</dbReference>
<proteinExistence type="predicted"/>
<dbReference type="Pfam" id="PF13181">
    <property type="entry name" value="TPR_8"/>
    <property type="match status" value="1"/>
</dbReference>
<dbReference type="GO" id="GO:0005788">
    <property type="term" value="C:endoplasmic reticulum lumen"/>
    <property type="evidence" value="ECO:0007669"/>
    <property type="project" value="UniProtKB-SubCell"/>
</dbReference>
<accession>A0A6A4V8Y1</accession>
<dbReference type="InterPro" id="IPR019734">
    <property type="entry name" value="TPR_rpt"/>
</dbReference>
<dbReference type="Proteomes" id="UP000440578">
    <property type="component" value="Unassembled WGS sequence"/>
</dbReference>
<dbReference type="PANTHER" id="PTHR44140:SF2">
    <property type="entry name" value="LD25575P"/>
    <property type="match status" value="1"/>
</dbReference>
<evidence type="ECO:0000256" key="1">
    <source>
        <dbReference type="ARBA" id="ARBA00004319"/>
    </source>
</evidence>
<comment type="subcellular location">
    <subcellularLocation>
        <location evidence="1">Endoplasmic reticulum lumen</location>
    </subcellularLocation>
</comment>
<feature type="repeat" description="TPR" evidence="6">
    <location>
        <begin position="105"/>
        <end position="138"/>
    </location>
</feature>
<dbReference type="Gene3D" id="1.10.287.110">
    <property type="entry name" value="DnaJ domain"/>
    <property type="match status" value="1"/>
</dbReference>
<dbReference type="PRINTS" id="PR00625">
    <property type="entry name" value="JDOMAIN"/>
</dbReference>